<organism evidence="1 2">
    <name type="scientific">Rhodocollybia butyracea</name>
    <dbReference type="NCBI Taxonomy" id="206335"/>
    <lineage>
        <taxon>Eukaryota</taxon>
        <taxon>Fungi</taxon>
        <taxon>Dikarya</taxon>
        <taxon>Basidiomycota</taxon>
        <taxon>Agaricomycotina</taxon>
        <taxon>Agaricomycetes</taxon>
        <taxon>Agaricomycetidae</taxon>
        <taxon>Agaricales</taxon>
        <taxon>Marasmiineae</taxon>
        <taxon>Omphalotaceae</taxon>
        <taxon>Rhodocollybia</taxon>
    </lineage>
</organism>
<evidence type="ECO:0000313" key="1">
    <source>
        <dbReference type="EMBL" id="KAF9067383.1"/>
    </source>
</evidence>
<name>A0A9P5U705_9AGAR</name>
<reference evidence="1" key="1">
    <citation type="submission" date="2020-11" db="EMBL/GenBank/DDBJ databases">
        <authorList>
            <consortium name="DOE Joint Genome Institute"/>
            <person name="Ahrendt S."/>
            <person name="Riley R."/>
            <person name="Andreopoulos W."/>
            <person name="Labutti K."/>
            <person name="Pangilinan J."/>
            <person name="Ruiz-Duenas F.J."/>
            <person name="Barrasa J.M."/>
            <person name="Sanchez-Garcia M."/>
            <person name="Camarero S."/>
            <person name="Miyauchi S."/>
            <person name="Serrano A."/>
            <person name="Linde D."/>
            <person name="Babiker R."/>
            <person name="Drula E."/>
            <person name="Ayuso-Fernandez I."/>
            <person name="Pacheco R."/>
            <person name="Padilla G."/>
            <person name="Ferreira P."/>
            <person name="Barriuso J."/>
            <person name="Kellner H."/>
            <person name="Castanera R."/>
            <person name="Alfaro M."/>
            <person name="Ramirez L."/>
            <person name="Pisabarro A.G."/>
            <person name="Kuo A."/>
            <person name="Tritt A."/>
            <person name="Lipzen A."/>
            <person name="He G."/>
            <person name="Yan M."/>
            <person name="Ng V."/>
            <person name="Cullen D."/>
            <person name="Martin F."/>
            <person name="Rosso M.-N."/>
            <person name="Henrissat B."/>
            <person name="Hibbett D."/>
            <person name="Martinez A.T."/>
            <person name="Grigoriev I.V."/>
        </authorList>
    </citation>
    <scope>NUCLEOTIDE SEQUENCE</scope>
    <source>
        <strain evidence="1">AH 40177</strain>
    </source>
</reference>
<evidence type="ECO:0000313" key="2">
    <source>
        <dbReference type="Proteomes" id="UP000772434"/>
    </source>
</evidence>
<sequence>MALPTVAMWLEHKIRTRKCCYLHPSICRTTSILIPAIPPAHHDHILWSVHAQPVIRLLVIINKMLATIRIRGHEDNRGDGLAVTQISSKVDNTTAALTQTTRVVAGVRGLLEESWVLTTHNLHSQAPIPRQGFRVGEEARERRDAGVVVDSGQGDYGAEDCGACYDNWKAYVPVRCSNLMSVAKSMKYINSILVLRQMQSFLSDHHSASEIPETHRDWLNLKQVSH</sequence>
<gene>
    <name evidence="1" type="ORF">BDP27DRAFT_1364952</name>
</gene>
<proteinExistence type="predicted"/>
<dbReference type="Proteomes" id="UP000772434">
    <property type="component" value="Unassembled WGS sequence"/>
</dbReference>
<keyword evidence="2" id="KW-1185">Reference proteome</keyword>
<comment type="caution">
    <text evidence="1">The sequence shown here is derived from an EMBL/GenBank/DDBJ whole genome shotgun (WGS) entry which is preliminary data.</text>
</comment>
<protein>
    <submittedName>
        <fullName evidence="1">Uncharacterized protein</fullName>
    </submittedName>
</protein>
<dbReference type="EMBL" id="JADNRY010000074">
    <property type="protein sequence ID" value="KAF9067383.1"/>
    <property type="molecule type" value="Genomic_DNA"/>
</dbReference>
<accession>A0A9P5U705</accession>
<dbReference type="AlphaFoldDB" id="A0A9P5U705"/>